<reference evidence="2" key="1">
    <citation type="submission" date="2020-11" db="EMBL/GenBank/DDBJ databases">
        <authorList>
            <consortium name="DOE Joint Genome Institute"/>
            <person name="Ahrendt S."/>
            <person name="Riley R."/>
            <person name="Andreopoulos W."/>
            <person name="Labutti K."/>
            <person name="Pangilinan J."/>
            <person name="Ruiz-Duenas F.J."/>
            <person name="Barrasa J.M."/>
            <person name="Sanchez-Garcia M."/>
            <person name="Camarero S."/>
            <person name="Miyauchi S."/>
            <person name="Serrano A."/>
            <person name="Linde D."/>
            <person name="Babiker R."/>
            <person name="Drula E."/>
            <person name="Ayuso-Fernandez I."/>
            <person name="Pacheco R."/>
            <person name="Padilla G."/>
            <person name="Ferreira P."/>
            <person name="Barriuso J."/>
            <person name="Kellner H."/>
            <person name="Castanera R."/>
            <person name="Alfaro M."/>
            <person name="Ramirez L."/>
            <person name="Pisabarro A.G."/>
            <person name="Kuo A."/>
            <person name="Tritt A."/>
            <person name="Lipzen A."/>
            <person name="He G."/>
            <person name="Yan M."/>
            <person name="Ng V."/>
            <person name="Cullen D."/>
            <person name="Martin F."/>
            <person name="Rosso M.-N."/>
            <person name="Henrissat B."/>
            <person name="Hibbett D."/>
            <person name="Martinez A.T."/>
            <person name="Grigoriev I.V."/>
        </authorList>
    </citation>
    <scope>NUCLEOTIDE SEQUENCE</scope>
    <source>
        <strain evidence="2">AH 40177</strain>
    </source>
</reference>
<proteinExistence type="predicted"/>
<gene>
    <name evidence="2" type="ORF">BDP27DRAFT_518435</name>
</gene>
<dbReference type="OrthoDB" id="2686513at2759"/>
<sequence length="131" mass="14614">MIQELFHAFVGLIIAILLTLRIYALYDCNKRILFVLSVLILIGISLAVTMDLMASSMKLSSLVPSARCHDVLNLKGAALTSVGWEAIFFYDILLLGMTLRKAHQVCGKHLEQFRGMSLFSVTVRDGTIYYA</sequence>
<organism evidence="2 3">
    <name type="scientific">Rhodocollybia butyracea</name>
    <dbReference type="NCBI Taxonomy" id="206335"/>
    <lineage>
        <taxon>Eukaryota</taxon>
        <taxon>Fungi</taxon>
        <taxon>Dikarya</taxon>
        <taxon>Basidiomycota</taxon>
        <taxon>Agaricomycotina</taxon>
        <taxon>Agaricomycetes</taxon>
        <taxon>Agaricomycetidae</taxon>
        <taxon>Agaricales</taxon>
        <taxon>Marasmiineae</taxon>
        <taxon>Omphalotaceae</taxon>
        <taxon>Rhodocollybia</taxon>
    </lineage>
</organism>
<protein>
    <submittedName>
        <fullName evidence="2">Uncharacterized protein</fullName>
    </submittedName>
</protein>
<evidence type="ECO:0000313" key="2">
    <source>
        <dbReference type="EMBL" id="KAF9071445.1"/>
    </source>
</evidence>
<dbReference type="EMBL" id="JADNRY010000032">
    <property type="protein sequence ID" value="KAF9071445.1"/>
    <property type="molecule type" value="Genomic_DNA"/>
</dbReference>
<feature type="transmembrane region" description="Helical" evidence="1">
    <location>
        <begin position="74"/>
        <end position="95"/>
    </location>
</feature>
<keyword evidence="3" id="KW-1185">Reference proteome</keyword>
<keyword evidence="1" id="KW-1133">Transmembrane helix</keyword>
<keyword evidence="1" id="KW-0812">Transmembrane</keyword>
<dbReference type="AlphaFoldDB" id="A0A9P5U8X8"/>
<dbReference type="Proteomes" id="UP000772434">
    <property type="component" value="Unassembled WGS sequence"/>
</dbReference>
<keyword evidence="1" id="KW-0472">Membrane</keyword>
<evidence type="ECO:0000256" key="1">
    <source>
        <dbReference type="SAM" id="Phobius"/>
    </source>
</evidence>
<feature type="transmembrane region" description="Helical" evidence="1">
    <location>
        <begin position="33"/>
        <end position="54"/>
    </location>
</feature>
<feature type="transmembrane region" description="Helical" evidence="1">
    <location>
        <begin position="6"/>
        <end position="26"/>
    </location>
</feature>
<name>A0A9P5U8X8_9AGAR</name>
<accession>A0A9P5U8X8</accession>
<comment type="caution">
    <text evidence="2">The sequence shown here is derived from an EMBL/GenBank/DDBJ whole genome shotgun (WGS) entry which is preliminary data.</text>
</comment>
<evidence type="ECO:0000313" key="3">
    <source>
        <dbReference type="Proteomes" id="UP000772434"/>
    </source>
</evidence>